<name>A0A1V3NB76_9GAMM</name>
<accession>A0A1V3NB76</accession>
<feature type="signal peptide" evidence="1">
    <location>
        <begin position="1"/>
        <end position="22"/>
    </location>
</feature>
<dbReference type="OrthoDB" id="513141at2"/>
<feature type="chain" id="PRO_5012866891" description="DUF5666 domain-containing protein" evidence="1">
    <location>
        <begin position="23"/>
        <end position="118"/>
    </location>
</feature>
<dbReference type="RefSeq" id="WP_077280027.1">
    <property type="nucleotide sequence ID" value="NZ_MVBK01000105.1"/>
</dbReference>
<dbReference type="AlphaFoldDB" id="A0A1V3NB76"/>
<dbReference type="InterPro" id="IPR046150">
    <property type="entry name" value="DUF6152"/>
</dbReference>
<reference evidence="2 3" key="1">
    <citation type="submission" date="2017-02" db="EMBL/GenBank/DDBJ databases">
        <title>Genomic diversity within the haloalkaliphilic genus Thioalkalivibrio.</title>
        <authorList>
            <person name="Ahn A.-C."/>
            <person name="Meier-Kolthoff J."/>
            <person name="Overmars L."/>
            <person name="Richter M."/>
            <person name="Woyke T."/>
            <person name="Sorokin D.Y."/>
            <person name="Muyzer G."/>
        </authorList>
    </citation>
    <scope>NUCLEOTIDE SEQUENCE [LARGE SCALE GENOMIC DNA]</scope>
    <source>
        <strain evidence="2 3">ALJD</strain>
    </source>
</reference>
<evidence type="ECO:0000313" key="3">
    <source>
        <dbReference type="Proteomes" id="UP000189462"/>
    </source>
</evidence>
<evidence type="ECO:0000313" key="2">
    <source>
        <dbReference type="EMBL" id="OOG22310.1"/>
    </source>
</evidence>
<dbReference type="STRING" id="108003.B1C78_15315"/>
<sequence>MKILSGLVAALLLATASMSALAHHGWSSYDGEVELTLTGTVVSAVFEWPHAELVINTGEKRWTVVLAPPTRTRNRGLLPERVPEGTEVTVVGHPHRTIEDEIRVERVMVGDETFEMRR</sequence>
<dbReference type="Proteomes" id="UP000189462">
    <property type="component" value="Unassembled WGS sequence"/>
</dbReference>
<keyword evidence="3" id="KW-1185">Reference proteome</keyword>
<comment type="caution">
    <text evidence="2">The sequence shown here is derived from an EMBL/GenBank/DDBJ whole genome shotgun (WGS) entry which is preliminary data.</text>
</comment>
<evidence type="ECO:0008006" key="4">
    <source>
        <dbReference type="Google" id="ProtNLM"/>
    </source>
</evidence>
<proteinExistence type="predicted"/>
<protein>
    <recommendedName>
        <fullName evidence="4">DUF5666 domain-containing protein</fullName>
    </recommendedName>
</protein>
<dbReference type="Pfam" id="PF19649">
    <property type="entry name" value="DUF6152"/>
    <property type="match status" value="1"/>
</dbReference>
<gene>
    <name evidence="2" type="ORF">B1C78_15315</name>
</gene>
<evidence type="ECO:0000256" key="1">
    <source>
        <dbReference type="SAM" id="SignalP"/>
    </source>
</evidence>
<keyword evidence="1" id="KW-0732">Signal</keyword>
<organism evidence="2 3">
    <name type="scientific">Thioalkalivibrio denitrificans</name>
    <dbReference type="NCBI Taxonomy" id="108003"/>
    <lineage>
        <taxon>Bacteria</taxon>
        <taxon>Pseudomonadati</taxon>
        <taxon>Pseudomonadota</taxon>
        <taxon>Gammaproteobacteria</taxon>
        <taxon>Chromatiales</taxon>
        <taxon>Ectothiorhodospiraceae</taxon>
        <taxon>Thioalkalivibrio</taxon>
    </lineage>
</organism>
<dbReference type="EMBL" id="MVBK01000105">
    <property type="protein sequence ID" value="OOG22310.1"/>
    <property type="molecule type" value="Genomic_DNA"/>
</dbReference>